<dbReference type="AlphaFoldDB" id="A0A0N4VFG6"/>
<name>A0A0N4VFG6_ENTVE</name>
<dbReference type="InterPro" id="IPR029262">
    <property type="entry name" value="RPOL_N"/>
</dbReference>
<feature type="domain" description="DNA-directed RNA polymerase N-terminal" evidence="10">
    <location>
        <begin position="271"/>
        <end position="604"/>
    </location>
</feature>
<evidence type="ECO:0000313" key="13">
    <source>
        <dbReference type="WBParaSite" id="EVEC_0000948601-mRNA-1"/>
    </source>
</evidence>
<proteinExistence type="inferred from homology"/>
<organism evidence="13">
    <name type="scientific">Enterobius vermicularis</name>
    <name type="common">Human pinworm</name>
    <dbReference type="NCBI Taxonomy" id="51028"/>
    <lineage>
        <taxon>Eukaryota</taxon>
        <taxon>Metazoa</taxon>
        <taxon>Ecdysozoa</taxon>
        <taxon>Nematoda</taxon>
        <taxon>Chromadorea</taxon>
        <taxon>Rhabditida</taxon>
        <taxon>Spirurina</taxon>
        <taxon>Oxyuridomorpha</taxon>
        <taxon>Oxyuroidea</taxon>
        <taxon>Oxyuridae</taxon>
        <taxon>Enterobius</taxon>
    </lineage>
</organism>
<dbReference type="InterPro" id="IPR002092">
    <property type="entry name" value="DNA-dir_Rpol_phage-type"/>
</dbReference>
<dbReference type="InterPro" id="IPR037159">
    <property type="entry name" value="RNA_POL_N_sf"/>
</dbReference>
<dbReference type="OrthoDB" id="276422at2759"/>
<dbReference type="Pfam" id="PF14700">
    <property type="entry name" value="RPOL_N"/>
    <property type="match status" value="1"/>
</dbReference>
<dbReference type="GO" id="GO:0001018">
    <property type="term" value="F:mitochondrial promoter sequence-specific DNA binding"/>
    <property type="evidence" value="ECO:0007669"/>
    <property type="project" value="TreeGrafter"/>
</dbReference>
<dbReference type="FunFam" id="1.10.287.280:FF:000001">
    <property type="entry name" value="DNA-directed RNA polymerase"/>
    <property type="match status" value="1"/>
</dbReference>
<evidence type="ECO:0000256" key="5">
    <source>
        <dbReference type="ARBA" id="ARBA00022695"/>
    </source>
</evidence>
<keyword evidence="4 9" id="KW-0808">Transferase</keyword>
<keyword evidence="3 9" id="KW-0240">DNA-directed RNA polymerase</keyword>
<evidence type="ECO:0000313" key="11">
    <source>
        <dbReference type="EMBL" id="VDD94145.1"/>
    </source>
</evidence>
<dbReference type="GO" id="GO:0006390">
    <property type="term" value="P:mitochondrial transcription"/>
    <property type="evidence" value="ECO:0007669"/>
    <property type="project" value="TreeGrafter"/>
</dbReference>
<evidence type="ECO:0000256" key="3">
    <source>
        <dbReference type="ARBA" id="ARBA00022478"/>
    </source>
</evidence>
<keyword evidence="6" id="KW-0809">Transit peptide</keyword>
<dbReference type="SUPFAM" id="SSF56672">
    <property type="entry name" value="DNA/RNA polymerases"/>
    <property type="match status" value="1"/>
</dbReference>
<dbReference type="Gene3D" id="1.10.150.20">
    <property type="entry name" value="5' to 3' exonuclease, C-terminal subdomain"/>
    <property type="match status" value="1"/>
</dbReference>
<dbReference type="EC" id="2.7.7.6" evidence="2 9"/>
<dbReference type="InterPro" id="IPR043502">
    <property type="entry name" value="DNA/RNA_pol_sf"/>
</dbReference>
<dbReference type="InterPro" id="IPR046950">
    <property type="entry name" value="DNA-dir_Rpol_C_phage-type"/>
</dbReference>
<gene>
    <name evidence="11" type="ORF">EVEC_LOCUS8896</name>
</gene>
<dbReference type="SMART" id="SM01311">
    <property type="entry name" value="RPOL_N"/>
    <property type="match status" value="1"/>
</dbReference>
<comment type="catalytic activity">
    <reaction evidence="8 9">
        <text>RNA(n) + a ribonucleoside 5'-triphosphate = RNA(n+1) + diphosphate</text>
        <dbReference type="Rhea" id="RHEA:21248"/>
        <dbReference type="Rhea" id="RHEA-COMP:14527"/>
        <dbReference type="Rhea" id="RHEA-COMP:17342"/>
        <dbReference type="ChEBI" id="CHEBI:33019"/>
        <dbReference type="ChEBI" id="CHEBI:61557"/>
        <dbReference type="ChEBI" id="CHEBI:140395"/>
        <dbReference type="EC" id="2.7.7.6"/>
    </reaction>
</comment>
<keyword evidence="5 9" id="KW-0548">Nucleotidyltransferase</keyword>
<dbReference type="Gene3D" id="1.10.1320.10">
    <property type="entry name" value="DNA-directed RNA polymerase, N-terminal domain"/>
    <property type="match status" value="1"/>
</dbReference>
<dbReference type="PANTHER" id="PTHR10102:SF0">
    <property type="entry name" value="DNA-DIRECTED RNA POLYMERASE, MITOCHONDRIAL"/>
    <property type="match status" value="1"/>
</dbReference>
<evidence type="ECO:0000256" key="9">
    <source>
        <dbReference type="RuleBase" id="RU003805"/>
    </source>
</evidence>
<evidence type="ECO:0000259" key="10">
    <source>
        <dbReference type="SMART" id="SM01311"/>
    </source>
</evidence>
<dbReference type="PANTHER" id="PTHR10102">
    <property type="entry name" value="DNA-DIRECTED RNA POLYMERASE, MITOCHONDRIAL"/>
    <property type="match status" value="1"/>
</dbReference>
<reference evidence="11 12" key="2">
    <citation type="submission" date="2018-10" db="EMBL/GenBank/DDBJ databases">
        <authorList>
            <consortium name="Pathogen Informatics"/>
        </authorList>
    </citation>
    <scope>NUCLEOTIDE SEQUENCE [LARGE SCALE GENOMIC DNA]</scope>
</reference>
<dbReference type="GO" id="GO:0034245">
    <property type="term" value="C:mitochondrial DNA-directed RNA polymerase complex"/>
    <property type="evidence" value="ECO:0007669"/>
    <property type="project" value="TreeGrafter"/>
</dbReference>
<accession>A0A0N4VFG6</accession>
<sequence length="1159" mass="133550">MIVSDLAAERKDDSLQFWSKLDKEAAISELIRYAVNEEYSRLVAFGMSFTGLKEKRTTQFQGSDEFVFKFFAAVLLLAARGIKNYTAQGLVDQAASVSLFYSTATFLERLELKGDKVRSAALIVLDRMEKWTDLRSIDERSMDIDKLFEGLQNTVKEKASFRIFCEYLCSNDYSLNFCSCFLIESFFQLVDWGPKKDRFFMNNDDHDVIVGKLGSMYGNMHIAQPPEDYYKYPSTSKLVAELNFPATTTEYRGSPFTCSGLCETDYLKKFKEQQAVEASHLLRVRNFCRKSKKISAEKLLEQWGWQKSLEVLISKKVTELRHFSLRSYLESLDPAKCASLVYSSVITACASGQQYIVFSQLIHMLASPILDFFYNTFVQRLGIRKDEVLEEVFLRYVQYFLDQNIARKCTLREWWMHCCSRTGVNPELAPPFADLHFELRGELGSFLLSLVVKACCFPKRLENGTVVMKPAFAIRDVSLEQEDVFVESYKADLVKMVRIDPALMDLFLEHQFEWLFFPVTLLPMTAPPRPWIDHGRGGPSYNRPSDAFRILEEYRRFDTNSEVKKRFQTRCFFQFIVACGREEIFALFRSQARPVFDALNDLGTTPWKINKETLSVLKEVFNMCGDASKEKFLSNLSVPLRADTVDIPDYVMTFGRNKRVEDLPKEKWIEFSKAKYQAVKRRGELNSLWYWMMYRIAVAESWKDEILYFPHNMDFRGRVYPISPYLSHMGDDINRSLLLFAKGKPLGPKGLQWLKLHCINLTGKKKRESINARLKYAEEMLPKMLDSANNPLGGEQWWMESDDPWQTLAACIEVRNALKHVYHLGDHEKYISHFPVHQDGTCNGLQHYAALGRDTEGAKEVNLLPCDVPSDVYSGVAQRVEQKRLNDEKSPNQSVREVALALREAMPQPVPRKVIKQTVMTTVYGVTMYGGVQQIKRQLKGLDISTEKCVSFASYLTQKTFSSLDEAFANSMKIKDWFRSCASAIARQLLRSVEWVTPLGLPVVQPYLTMETKLGRLVFLPVPIKQINAFPPNFVHSLDSTHMMLTALNCRRLGLTFAAVHDCYWTHACTVDSMNKICRDQFIKLHSLPLVEECGKVFSSFNVHCRLIFTFFISKYLGAKVGKTMPPQKYSEFKNIFEPKFVFGDLDIEEVRKSVYFFS</sequence>
<evidence type="ECO:0000313" key="12">
    <source>
        <dbReference type="Proteomes" id="UP000274131"/>
    </source>
</evidence>
<dbReference type="PROSITE" id="PS00489">
    <property type="entry name" value="RNA_POL_PHAGE_2"/>
    <property type="match status" value="1"/>
</dbReference>
<dbReference type="Proteomes" id="UP000274131">
    <property type="component" value="Unassembled WGS sequence"/>
</dbReference>
<evidence type="ECO:0000256" key="8">
    <source>
        <dbReference type="ARBA" id="ARBA00048552"/>
    </source>
</evidence>
<protein>
    <recommendedName>
        <fullName evidence="2 9">DNA-directed RNA polymerase</fullName>
        <ecNumber evidence="2 9">2.7.7.6</ecNumber>
    </recommendedName>
</protein>
<evidence type="ECO:0000256" key="4">
    <source>
        <dbReference type="ARBA" id="ARBA00022679"/>
    </source>
</evidence>
<dbReference type="Gene3D" id="1.10.287.280">
    <property type="match status" value="1"/>
</dbReference>
<dbReference type="PROSITE" id="PS00900">
    <property type="entry name" value="RNA_POL_PHAGE_1"/>
    <property type="match status" value="1"/>
</dbReference>
<dbReference type="STRING" id="51028.A0A0N4VFG6"/>
<dbReference type="Pfam" id="PF00940">
    <property type="entry name" value="RNA_pol"/>
    <property type="match status" value="1"/>
</dbReference>
<comment type="function">
    <text evidence="9">DNA-dependent RNA polymerase catalyzes the transcription of DNA into RNA using the four ribonucleoside triphosphates as substrates.</text>
</comment>
<comment type="similarity">
    <text evidence="1 9">Belongs to the phage and mitochondrial RNA polymerase family.</text>
</comment>
<dbReference type="WBParaSite" id="EVEC_0000948601-mRNA-1">
    <property type="protein sequence ID" value="EVEC_0000948601-mRNA-1"/>
    <property type="gene ID" value="EVEC_0000948601"/>
</dbReference>
<reference evidence="13" key="1">
    <citation type="submission" date="2017-02" db="UniProtKB">
        <authorList>
            <consortium name="WormBaseParasite"/>
        </authorList>
    </citation>
    <scope>IDENTIFICATION</scope>
</reference>
<dbReference type="GO" id="GO:0003899">
    <property type="term" value="F:DNA-directed RNA polymerase activity"/>
    <property type="evidence" value="ECO:0007669"/>
    <property type="project" value="UniProtKB-EC"/>
</dbReference>
<keyword evidence="12" id="KW-1185">Reference proteome</keyword>
<evidence type="ECO:0000256" key="7">
    <source>
        <dbReference type="ARBA" id="ARBA00023163"/>
    </source>
</evidence>
<keyword evidence="7 9" id="KW-0804">Transcription</keyword>
<evidence type="ECO:0000256" key="1">
    <source>
        <dbReference type="ARBA" id="ARBA00009493"/>
    </source>
</evidence>
<evidence type="ECO:0000256" key="6">
    <source>
        <dbReference type="ARBA" id="ARBA00022946"/>
    </source>
</evidence>
<evidence type="ECO:0000256" key="2">
    <source>
        <dbReference type="ARBA" id="ARBA00012418"/>
    </source>
</evidence>
<dbReference type="EMBL" id="UXUI01009681">
    <property type="protein sequence ID" value="VDD94145.1"/>
    <property type="molecule type" value="Genomic_DNA"/>
</dbReference>